<reference evidence="2" key="1">
    <citation type="submission" date="2021-03" db="EMBL/GenBank/DDBJ databases">
        <title>Characterization of a novel Integrative Conjugative Element in Glaesserella parasuis.</title>
        <authorList>
            <person name="Hu G."/>
            <person name="Sun H."/>
        </authorList>
    </citation>
    <scope>NUCLEOTIDE SEQUENCE</scope>
    <source>
        <strain evidence="2">GHP1807</strain>
    </source>
</reference>
<keyword evidence="1" id="KW-0732">Signal</keyword>
<evidence type="ECO:0000256" key="1">
    <source>
        <dbReference type="SAM" id="SignalP"/>
    </source>
</evidence>
<dbReference type="Proteomes" id="UP000662736">
    <property type="component" value="Chromosome"/>
</dbReference>
<protein>
    <submittedName>
        <fullName evidence="2">YtfJ family protein</fullName>
    </submittedName>
</protein>
<dbReference type="AlphaFoldDB" id="A0A084EXW1"/>
<dbReference type="NCBIfam" id="TIGR01626">
    <property type="entry name" value="ytfJ_HI0045"/>
    <property type="match status" value="1"/>
</dbReference>
<dbReference type="InterPro" id="IPR006513">
    <property type="entry name" value="YtfJ_HI0045"/>
</dbReference>
<proteinExistence type="predicted"/>
<dbReference type="Pfam" id="PF09695">
    <property type="entry name" value="YtfJ_HI0045"/>
    <property type="match status" value="1"/>
</dbReference>
<name>A0A084EXW1_GLAPU</name>
<sequence>MKKIVLQAAVSCLFLTNVAFAHNVQLNQTLPSVTVQQDGELIANGKKVDYRQWQSSSLAGKVRVVHHLAGRSSVKEKNQPLMDAIKNAGFDRSKYQTTTIINADDAIVATGAFVKNSAENGKLENPHSQVILDQTSSVKNAWKLKEKESFIAVLDKNGKVQFVSEGKLSDTQNQQIIELVNRLISQ</sequence>
<dbReference type="RefSeq" id="WP_021111341.1">
    <property type="nucleotide sequence ID" value="NZ_CBCRUP010000012.1"/>
</dbReference>
<gene>
    <name evidence="2" type="ORF">J1G54_08000</name>
</gene>
<feature type="signal peptide" evidence="1">
    <location>
        <begin position="1"/>
        <end position="21"/>
    </location>
</feature>
<organism evidence="2 3">
    <name type="scientific">Glaesserella parasuis</name>
    <name type="common">Haemophilus parasuis</name>
    <dbReference type="NCBI Taxonomy" id="738"/>
    <lineage>
        <taxon>Bacteria</taxon>
        <taxon>Pseudomonadati</taxon>
        <taxon>Pseudomonadota</taxon>
        <taxon>Gammaproteobacteria</taxon>
        <taxon>Pasteurellales</taxon>
        <taxon>Pasteurellaceae</taxon>
        <taxon>Glaesserella</taxon>
    </lineage>
</organism>
<evidence type="ECO:0000313" key="3">
    <source>
        <dbReference type="Proteomes" id="UP000662736"/>
    </source>
</evidence>
<dbReference type="Gene3D" id="3.40.30.10">
    <property type="entry name" value="Glutaredoxin"/>
    <property type="match status" value="1"/>
</dbReference>
<dbReference type="EMBL" id="CP071491">
    <property type="protein sequence ID" value="QSX16319.1"/>
    <property type="molecule type" value="Genomic_DNA"/>
</dbReference>
<accession>A0A084EXW1</accession>
<dbReference type="OrthoDB" id="5689995at2"/>
<feature type="chain" id="PRO_5015029002" evidence="1">
    <location>
        <begin position="22"/>
        <end position="186"/>
    </location>
</feature>
<evidence type="ECO:0000313" key="2">
    <source>
        <dbReference type="EMBL" id="QSX16319.1"/>
    </source>
</evidence>